<evidence type="ECO:0000256" key="1">
    <source>
        <dbReference type="ARBA" id="ARBA00009995"/>
    </source>
</evidence>
<gene>
    <name evidence="6" type="primary">105312289</name>
</gene>
<accession>A0A1X7V5Z9</accession>
<feature type="transmembrane region" description="Helical" evidence="4">
    <location>
        <begin position="482"/>
        <end position="503"/>
    </location>
</feature>
<dbReference type="InterPro" id="IPR002213">
    <property type="entry name" value="UDP_glucos_trans"/>
</dbReference>
<evidence type="ECO:0008006" key="8">
    <source>
        <dbReference type="Google" id="ProtNLM"/>
    </source>
</evidence>
<evidence type="ECO:0000256" key="2">
    <source>
        <dbReference type="ARBA" id="ARBA00022676"/>
    </source>
</evidence>
<comment type="similarity">
    <text evidence="1">Belongs to the UDP-glycosyltransferase family.</text>
</comment>
<dbReference type="Gene3D" id="3.40.50.2000">
    <property type="entry name" value="Glycogen Phosphorylase B"/>
    <property type="match status" value="2"/>
</dbReference>
<keyword evidence="2" id="KW-0328">Glycosyltransferase</keyword>
<reference evidence="7" key="1">
    <citation type="journal article" date="2010" name="Nature">
        <title>The Amphimedon queenslandica genome and the evolution of animal complexity.</title>
        <authorList>
            <person name="Srivastava M."/>
            <person name="Simakov O."/>
            <person name="Chapman J."/>
            <person name="Fahey B."/>
            <person name="Gauthier M.E."/>
            <person name="Mitros T."/>
            <person name="Richards G.S."/>
            <person name="Conaco C."/>
            <person name="Dacre M."/>
            <person name="Hellsten U."/>
            <person name="Larroux C."/>
            <person name="Putnam N.H."/>
            <person name="Stanke M."/>
            <person name="Adamska M."/>
            <person name="Darling A."/>
            <person name="Degnan S.M."/>
            <person name="Oakley T.H."/>
            <person name="Plachetzki D.C."/>
            <person name="Zhai Y."/>
            <person name="Adamski M."/>
            <person name="Calcino A."/>
            <person name="Cummins S.F."/>
            <person name="Goodstein D.M."/>
            <person name="Harris C."/>
            <person name="Jackson D.J."/>
            <person name="Leys S.P."/>
            <person name="Shu S."/>
            <person name="Woodcroft B.J."/>
            <person name="Vervoort M."/>
            <person name="Kosik K.S."/>
            <person name="Manning G."/>
            <person name="Degnan B.M."/>
            <person name="Rokhsar D.S."/>
        </authorList>
    </citation>
    <scope>NUCLEOTIDE SEQUENCE [LARGE SCALE GENOMIC DNA]</scope>
</reference>
<organism evidence="6">
    <name type="scientific">Amphimedon queenslandica</name>
    <name type="common">Sponge</name>
    <dbReference type="NCBI Taxonomy" id="400682"/>
    <lineage>
        <taxon>Eukaryota</taxon>
        <taxon>Metazoa</taxon>
        <taxon>Porifera</taxon>
        <taxon>Demospongiae</taxon>
        <taxon>Heteroscleromorpha</taxon>
        <taxon>Haplosclerida</taxon>
        <taxon>Niphatidae</taxon>
        <taxon>Amphimedon</taxon>
    </lineage>
</organism>
<dbReference type="eggNOG" id="KOG1192">
    <property type="taxonomic scope" value="Eukaryota"/>
</dbReference>
<name>A0A1X7V5Z9_AMPQE</name>
<dbReference type="CDD" id="cd03784">
    <property type="entry name" value="GT1_Gtf-like"/>
    <property type="match status" value="1"/>
</dbReference>
<evidence type="ECO:0000256" key="3">
    <source>
        <dbReference type="ARBA" id="ARBA00022679"/>
    </source>
</evidence>
<keyword evidence="3" id="KW-0808">Transferase</keyword>
<dbReference type="SUPFAM" id="SSF53756">
    <property type="entry name" value="UDP-Glycosyltransferase/glycogen phosphorylase"/>
    <property type="match status" value="1"/>
</dbReference>
<dbReference type="STRING" id="400682.A0A1X7V5Z9"/>
<dbReference type="PANTHER" id="PTHR48043:SF145">
    <property type="entry name" value="FI06409P-RELATED"/>
    <property type="match status" value="1"/>
</dbReference>
<evidence type="ECO:0000256" key="4">
    <source>
        <dbReference type="SAM" id="Phobius"/>
    </source>
</evidence>
<protein>
    <recommendedName>
        <fullName evidence="8">UDP-glucuronosyltransferase</fullName>
    </recommendedName>
</protein>
<keyword evidence="4" id="KW-0472">Membrane</keyword>
<dbReference type="OrthoDB" id="5835829at2759"/>
<dbReference type="EnsemblMetazoa" id="Aqu2.1.35239_001">
    <property type="protein sequence ID" value="Aqu2.1.35239_001"/>
    <property type="gene ID" value="Aqu2.1.35239"/>
</dbReference>
<keyword evidence="7" id="KW-1185">Reference proteome</keyword>
<dbReference type="EnsemblMetazoa" id="XM_011404819.2">
    <property type="protein sequence ID" value="XP_011403121.2"/>
    <property type="gene ID" value="LOC105312289"/>
</dbReference>
<dbReference type="OMA" id="HISSWIP"/>
<dbReference type="Pfam" id="PF00201">
    <property type="entry name" value="UDPGT"/>
    <property type="match status" value="1"/>
</dbReference>
<dbReference type="GO" id="GO:0008194">
    <property type="term" value="F:UDP-glycosyltransferase activity"/>
    <property type="evidence" value="ECO:0007669"/>
    <property type="project" value="InterPro"/>
</dbReference>
<reference evidence="6" key="2">
    <citation type="submission" date="2017-05" db="UniProtKB">
        <authorList>
            <consortium name="EnsemblMetazoa"/>
        </authorList>
    </citation>
    <scope>IDENTIFICATION</scope>
</reference>
<dbReference type="InParanoid" id="A0A1X7V5Z9"/>
<evidence type="ECO:0000313" key="6">
    <source>
        <dbReference type="EnsemblMetazoa" id="Aqu2.1.35239_001"/>
    </source>
</evidence>
<feature type="signal peptide" evidence="5">
    <location>
        <begin position="1"/>
        <end position="19"/>
    </location>
</feature>
<proteinExistence type="inferred from homology"/>
<feature type="chain" id="PRO_5010867764" description="UDP-glucuronosyltransferase" evidence="5">
    <location>
        <begin position="20"/>
        <end position="522"/>
    </location>
</feature>
<dbReference type="AlphaFoldDB" id="A0A1X7V5Z9"/>
<dbReference type="PANTHER" id="PTHR48043">
    <property type="entry name" value="EG:EG0003.4 PROTEIN-RELATED"/>
    <property type="match status" value="1"/>
</dbReference>
<dbReference type="Proteomes" id="UP000007879">
    <property type="component" value="Unassembled WGS sequence"/>
</dbReference>
<dbReference type="InterPro" id="IPR050271">
    <property type="entry name" value="UDP-glycosyltransferase"/>
</dbReference>
<evidence type="ECO:0000313" key="7">
    <source>
        <dbReference type="Proteomes" id="UP000007879"/>
    </source>
</evidence>
<dbReference type="KEGG" id="aqu:105312289"/>
<evidence type="ECO:0000256" key="5">
    <source>
        <dbReference type="SAM" id="SignalP"/>
    </source>
</evidence>
<sequence length="522" mass="59418">MVWLLISLIFLSIFLRIYCSPLDVLIVSTPFVGHSFRVLSIGEELARKGHNVTFMSLDNWVNMRNKAIERGMSYLSAGRHDAEEGEWREFVLKRIELSAQSPFTLLADFKLLTESRKLLSFDAIVEFLIRQDLKQWDVIVTEKELLQSVPCIAKSQGIPVVTVTSYYSYNTESPPWPFPSYQSGHSENLTFKGRFLSFLVTVGHRFLHAVSLKRIISGSSTTERLCSDNFKYPIESGWEVPLLVSTVLGLEYPRVLSPMTHYVGPLLSRHLLNASLEFNSHLWKWLETKSNKSVIYISMGSLVSISTDLAHAFIDGIKDTNYSVVWSLSDLNKNVIPNVVKLHPEKYHISSWIPQLALLQHSSIFLAILHGGANGVHEALYHGVPGILIPFVNDQFDWSVRVEDAGVGIQLLPHQVTSSSIKESIQRIESTDEYHKKASLLSVLMRRAGGTNEAVELIEFYATYGYDHLIPAPIKYKWNWMAYYNIDVYAIISCFVLTSMWIFKKCCCKCCCWSMNKKLKQS</sequence>
<keyword evidence="4" id="KW-1133">Transmembrane helix</keyword>
<keyword evidence="5" id="KW-0732">Signal</keyword>
<keyword evidence="4" id="KW-0812">Transmembrane</keyword>